<comment type="caution">
    <text evidence="3">The sequence shown here is derived from an EMBL/GenBank/DDBJ whole genome shotgun (WGS) entry which is preliminary data.</text>
</comment>
<evidence type="ECO:0000313" key="3">
    <source>
        <dbReference type="EMBL" id="OWK40767.1"/>
    </source>
</evidence>
<evidence type="ECO:0000259" key="2">
    <source>
        <dbReference type="Pfam" id="PF00534"/>
    </source>
</evidence>
<gene>
    <name evidence="3" type="ORF">FRUB_04659</name>
</gene>
<keyword evidence="4" id="KW-1185">Reference proteome</keyword>
<dbReference type="GO" id="GO:0016757">
    <property type="term" value="F:glycosyltransferase activity"/>
    <property type="evidence" value="ECO:0007669"/>
    <property type="project" value="InterPro"/>
</dbReference>
<evidence type="ECO:0000313" key="4">
    <source>
        <dbReference type="Proteomes" id="UP000214646"/>
    </source>
</evidence>
<reference evidence="4" key="1">
    <citation type="submission" date="2017-06" db="EMBL/GenBank/DDBJ databases">
        <title>Genome analysis of Fimbriiglobus ruber SP5, the first member of the order Planctomycetales with confirmed chitinolytic capability.</title>
        <authorList>
            <person name="Ravin N.V."/>
            <person name="Rakitin A.L."/>
            <person name="Ivanova A.A."/>
            <person name="Beletsky A.V."/>
            <person name="Kulichevskaya I.S."/>
            <person name="Mardanov A.V."/>
            <person name="Dedysh S.N."/>
        </authorList>
    </citation>
    <scope>NUCLEOTIDE SEQUENCE [LARGE SCALE GENOMIC DNA]</scope>
    <source>
        <strain evidence="4">SP5</strain>
    </source>
</reference>
<dbReference type="OrthoDB" id="9787617at2"/>
<organism evidence="3 4">
    <name type="scientific">Fimbriiglobus ruber</name>
    <dbReference type="NCBI Taxonomy" id="1908690"/>
    <lineage>
        <taxon>Bacteria</taxon>
        <taxon>Pseudomonadati</taxon>
        <taxon>Planctomycetota</taxon>
        <taxon>Planctomycetia</taxon>
        <taxon>Gemmatales</taxon>
        <taxon>Gemmataceae</taxon>
        <taxon>Fimbriiglobus</taxon>
    </lineage>
</organism>
<dbReference type="Proteomes" id="UP000214646">
    <property type="component" value="Unassembled WGS sequence"/>
</dbReference>
<evidence type="ECO:0000256" key="1">
    <source>
        <dbReference type="ARBA" id="ARBA00022679"/>
    </source>
</evidence>
<accession>A0A225DX77</accession>
<dbReference type="Pfam" id="PF00534">
    <property type="entry name" value="Glycos_transf_1"/>
    <property type="match status" value="1"/>
</dbReference>
<dbReference type="PANTHER" id="PTHR46401:SF2">
    <property type="entry name" value="GLYCOSYLTRANSFERASE WBBK-RELATED"/>
    <property type="match status" value="1"/>
</dbReference>
<feature type="domain" description="Glycosyl transferase family 1" evidence="2">
    <location>
        <begin position="166"/>
        <end position="326"/>
    </location>
</feature>
<dbReference type="PANTHER" id="PTHR46401">
    <property type="entry name" value="GLYCOSYLTRANSFERASE WBBK-RELATED"/>
    <property type="match status" value="1"/>
</dbReference>
<dbReference type="GO" id="GO:0009103">
    <property type="term" value="P:lipopolysaccharide biosynthetic process"/>
    <property type="evidence" value="ECO:0007669"/>
    <property type="project" value="TreeGrafter"/>
</dbReference>
<dbReference type="EMBL" id="NIDE01000007">
    <property type="protein sequence ID" value="OWK40767.1"/>
    <property type="molecule type" value="Genomic_DNA"/>
</dbReference>
<dbReference type="SUPFAM" id="SSF53756">
    <property type="entry name" value="UDP-Glycosyltransferase/glycogen phosphorylase"/>
    <property type="match status" value="1"/>
</dbReference>
<dbReference type="RefSeq" id="WP_088255759.1">
    <property type="nucleotide sequence ID" value="NZ_NIDE01000007.1"/>
</dbReference>
<dbReference type="InterPro" id="IPR001296">
    <property type="entry name" value="Glyco_trans_1"/>
</dbReference>
<proteinExistence type="predicted"/>
<name>A0A225DX77_9BACT</name>
<dbReference type="Gene3D" id="3.40.50.2000">
    <property type="entry name" value="Glycogen Phosphorylase B"/>
    <property type="match status" value="1"/>
</dbReference>
<dbReference type="AlphaFoldDB" id="A0A225DX77"/>
<sequence length="357" mass="38845">MRIGFAIPTLVDGDAVGNDLLGMARILRRRGHDVLFFAWNSRINEPVKGPADLPRMLNSPDDVLIYHHSIGCEWAVKAVETLPCRRKAVKYHNVTPPEFFAKLNAEVAAGCAQGIAEVSRLAKTGAHIWADSEFNARHVREVCPGRAVAELPPFHQADDLFAAEPDFRAANGLDDWNTNILLVGRLVPNKNIPLAVRAFADYRARFDPRARLIVVGDRPVPEHAAEVDAEIHASGQAAHTVVTGKVTLSQLKALYLTADALLVTSLHEGFCVPLIEAMGLRLPVVAVPNAAVPFTGGDAARYAGSDPAAIADQLAAVINDRVSREAQIVRGWDRYAATFSNDVIGQKFETLFDELMV</sequence>
<protein>
    <submittedName>
        <fullName evidence="3">Glycosyl transferase group 1</fullName>
    </submittedName>
</protein>
<keyword evidence="1 3" id="KW-0808">Transferase</keyword>